<keyword evidence="1" id="KW-0732">Signal</keyword>
<proteinExistence type="predicted"/>
<organism evidence="2 3">
    <name type="scientific">Daphnia magna</name>
    <dbReference type="NCBI Taxonomy" id="35525"/>
    <lineage>
        <taxon>Eukaryota</taxon>
        <taxon>Metazoa</taxon>
        <taxon>Ecdysozoa</taxon>
        <taxon>Arthropoda</taxon>
        <taxon>Crustacea</taxon>
        <taxon>Branchiopoda</taxon>
        <taxon>Diplostraca</taxon>
        <taxon>Cladocera</taxon>
        <taxon>Anomopoda</taxon>
        <taxon>Daphniidae</taxon>
        <taxon>Daphnia</taxon>
    </lineage>
</organism>
<feature type="signal peptide" evidence="1">
    <location>
        <begin position="1"/>
        <end position="19"/>
    </location>
</feature>
<dbReference type="EMBL" id="LRGB01001763">
    <property type="protein sequence ID" value="KZS10657.1"/>
    <property type="molecule type" value="Genomic_DNA"/>
</dbReference>
<protein>
    <recommendedName>
        <fullName evidence="4">Secreted protein</fullName>
    </recommendedName>
</protein>
<accession>A0A164TQF1</accession>
<gene>
    <name evidence="2" type="ORF">APZ42_024833</name>
</gene>
<evidence type="ECO:0000256" key="1">
    <source>
        <dbReference type="SAM" id="SignalP"/>
    </source>
</evidence>
<sequence>MKEVHLLVAMTLHRSAAIAAVTCGESTYPFCAVDSHHPPHSRPNYSFEWFHCVLSGLCSYF</sequence>
<evidence type="ECO:0000313" key="2">
    <source>
        <dbReference type="EMBL" id="KZS10657.1"/>
    </source>
</evidence>
<dbReference type="Proteomes" id="UP000076858">
    <property type="component" value="Unassembled WGS sequence"/>
</dbReference>
<reference evidence="2 3" key="1">
    <citation type="submission" date="2016-03" db="EMBL/GenBank/DDBJ databases">
        <title>EvidentialGene: Evidence-directed Construction of Genes on Genomes.</title>
        <authorList>
            <person name="Gilbert D.G."/>
            <person name="Choi J.-H."/>
            <person name="Mockaitis K."/>
            <person name="Colbourne J."/>
            <person name="Pfrender M."/>
        </authorList>
    </citation>
    <scope>NUCLEOTIDE SEQUENCE [LARGE SCALE GENOMIC DNA]</scope>
    <source>
        <strain evidence="2 3">Xinb3</strain>
        <tissue evidence="2">Complete organism</tissue>
    </source>
</reference>
<evidence type="ECO:0000313" key="3">
    <source>
        <dbReference type="Proteomes" id="UP000076858"/>
    </source>
</evidence>
<dbReference type="AlphaFoldDB" id="A0A164TQF1"/>
<name>A0A164TQF1_9CRUS</name>
<evidence type="ECO:0008006" key="4">
    <source>
        <dbReference type="Google" id="ProtNLM"/>
    </source>
</evidence>
<comment type="caution">
    <text evidence="2">The sequence shown here is derived from an EMBL/GenBank/DDBJ whole genome shotgun (WGS) entry which is preliminary data.</text>
</comment>
<keyword evidence="3" id="KW-1185">Reference proteome</keyword>
<feature type="chain" id="PRO_5007853455" description="Secreted protein" evidence="1">
    <location>
        <begin position="20"/>
        <end position="61"/>
    </location>
</feature>